<comment type="function">
    <text evidence="11">Catalyzes the reversible phosphorylation of UMP to UDP.</text>
</comment>
<evidence type="ECO:0000256" key="1">
    <source>
        <dbReference type="ARBA" id="ARBA00004496"/>
    </source>
</evidence>
<dbReference type="UniPathway" id="UPA00159">
    <property type="reaction ID" value="UER00275"/>
</dbReference>
<dbReference type="GO" id="GO:0005524">
    <property type="term" value="F:ATP binding"/>
    <property type="evidence" value="ECO:0007669"/>
    <property type="project" value="UniProtKB-KW"/>
</dbReference>
<evidence type="ECO:0000313" key="13">
    <source>
        <dbReference type="EMBL" id="BBM85535.1"/>
    </source>
</evidence>
<keyword evidence="6 11" id="KW-0547">Nucleotide-binding</keyword>
<dbReference type="Gene3D" id="3.40.1160.10">
    <property type="entry name" value="Acetylglutamate kinase-like"/>
    <property type="match status" value="1"/>
</dbReference>
<dbReference type="RefSeq" id="WP_151969633.1">
    <property type="nucleotide sequence ID" value="NZ_AP019860.1"/>
</dbReference>
<comment type="similarity">
    <text evidence="3 11">Belongs to the UMP kinase family.</text>
</comment>
<dbReference type="GO" id="GO:0033862">
    <property type="term" value="F:UMP kinase activity"/>
    <property type="evidence" value="ECO:0007669"/>
    <property type="project" value="UniProtKB-EC"/>
</dbReference>
<keyword evidence="4 11" id="KW-0963">Cytoplasm</keyword>
<dbReference type="InterPro" id="IPR011817">
    <property type="entry name" value="Uridylate_kinase"/>
</dbReference>
<dbReference type="NCBIfam" id="TIGR02075">
    <property type="entry name" value="pyrH_bact"/>
    <property type="match status" value="1"/>
</dbReference>
<organism evidence="13 14">
    <name type="scientific">Uabimicrobium amorphum</name>
    <dbReference type="NCBI Taxonomy" id="2596890"/>
    <lineage>
        <taxon>Bacteria</taxon>
        <taxon>Pseudomonadati</taxon>
        <taxon>Planctomycetota</taxon>
        <taxon>Candidatus Uabimicrobiia</taxon>
        <taxon>Candidatus Uabimicrobiales</taxon>
        <taxon>Candidatus Uabimicrobiaceae</taxon>
        <taxon>Candidatus Uabimicrobium</taxon>
    </lineage>
</organism>
<dbReference type="Proteomes" id="UP000326354">
    <property type="component" value="Chromosome"/>
</dbReference>
<dbReference type="GO" id="GO:0044210">
    <property type="term" value="P:'de novo' CTP biosynthetic process"/>
    <property type="evidence" value="ECO:0007669"/>
    <property type="project" value="UniProtKB-UniRule"/>
</dbReference>
<evidence type="ECO:0000313" key="14">
    <source>
        <dbReference type="Proteomes" id="UP000326354"/>
    </source>
</evidence>
<comment type="subunit">
    <text evidence="11">Homohexamer.</text>
</comment>
<dbReference type="AlphaFoldDB" id="A0A5S9F485"/>
<comment type="caution">
    <text evidence="11">Lacks conserved residue(s) required for the propagation of feature annotation.</text>
</comment>
<comment type="pathway">
    <text evidence="2 11">Pyrimidine metabolism; CTP biosynthesis via de novo pathway; UDP from UMP (UMPK route): step 1/1.</text>
</comment>
<dbReference type="CDD" id="cd04254">
    <property type="entry name" value="AAK_UMPK-PyrH-Ec"/>
    <property type="match status" value="1"/>
</dbReference>
<gene>
    <name evidence="11" type="primary">pyrH</name>
    <name evidence="13" type="ORF">UABAM_03905</name>
</gene>
<dbReference type="Pfam" id="PF00696">
    <property type="entry name" value="AA_kinase"/>
    <property type="match status" value="1"/>
</dbReference>
<feature type="binding site" evidence="11">
    <location>
        <begin position="16"/>
        <end position="19"/>
    </location>
    <ligand>
        <name>ATP</name>
        <dbReference type="ChEBI" id="CHEBI:30616"/>
    </ligand>
</feature>
<dbReference type="EMBL" id="AP019860">
    <property type="protein sequence ID" value="BBM85535.1"/>
    <property type="molecule type" value="Genomic_DNA"/>
</dbReference>
<dbReference type="PANTHER" id="PTHR42833:SF4">
    <property type="entry name" value="URIDYLATE KINASE PUMPKIN, CHLOROPLASTIC"/>
    <property type="match status" value="1"/>
</dbReference>
<feature type="binding site" evidence="11">
    <location>
        <position position="56"/>
    </location>
    <ligand>
        <name>UMP</name>
        <dbReference type="ChEBI" id="CHEBI:57865"/>
    </ligand>
</feature>
<protein>
    <recommendedName>
        <fullName evidence="11">Uridylate kinase</fullName>
        <shortName evidence="11">UK</shortName>
        <ecNumber evidence="11">2.7.4.22</ecNumber>
    </recommendedName>
    <alternativeName>
        <fullName evidence="11">Uridine monophosphate kinase</fullName>
        <shortName evidence="11">UMP kinase</shortName>
        <shortName evidence="11">UMPK</shortName>
    </alternativeName>
</protein>
<dbReference type="HAMAP" id="MF_01220_B">
    <property type="entry name" value="PyrH_B"/>
    <property type="match status" value="1"/>
</dbReference>
<dbReference type="InterPro" id="IPR036393">
    <property type="entry name" value="AceGlu_kinase-like_sf"/>
</dbReference>
<comment type="catalytic activity">
    <reaction evidence="10 11">
        <text>UMP + ATP = UDP + ADP</text>
        <dbReference type="Rhea" id="RHEA:24400"/>
        <dbReference type="ChEBI" id="CHEBI:30616"/>
        <dbReference type="ChEBI" id="CHEBI:57865"/>
        <dbReference type="ChEBI" id="CHEBI:58223"/>
        <dbReference type="ChEBI" id="CHEBI:456216"/>
        <dbReference type="EC" id="2.7.4.22"/>
    </reaction>
</comment>
<dbReference type="GO" id="GO:0006225">
    <property type="term" value="P:UDP biosynthetic process"/>
    <property type="evidence" value="ECO:0007669"/>
    <property type="project" value="TreeGrafter"/>
</dbReference>
<feature type="domain" description="Aspartate/glutamate/uridylate kinase" evidence="12">
    <location>
        <begin position="12"/>
        <end position="218"/>
    </location>
</feature>
<keyword evidence="5 11" id="KW-0808">Transferase</keyword>
<dbReference type="PANTHER" id="PTHR42833">
    <property type="entry name" value="URIDYLATE KINASE"/>
    <property type="match status" value="1"/>
</dbReference>
<evidence type="ECO:0000256" key="3">
    <source>
        <dbReference type="ARBA" id="ARBA00007614"/>
    </source>
</evidence>
<keyword evidence="14" id="KW-1185">Reference proteome</keyword>
<evidence type="ECO:0000256" key="9">
    <source>
        <dbReference type="ARBA" id="ARBA00022975"/>
    </source>
</evidence>
<evidence type="ECO:0000259" key="12">
    <source>
        <dbReference type="Pfam" id="PF00696"/>
    </source>
</evidence>
<dbReference type="OrthoDB" id="9807458at2"/>
<comment type="activity regulation">
    <text evidence="11">Inhibited by UTP.</text>
</comment>
<reference evidence="13 14" key="1">
    <citation type="submission" date="2019-08" db="EMBL/GenBank/DDBJ databases">
        <title>Complete genome sequence of Candidatus Uab amorphum.</title>
        <authorList>
            <person name="Shiratori T."/>
            <person name="Suzuki S."/>
            <person name="Kakizawa Y."/>
            <person name="Ishida K."/>
        </authorList>
    </citation>
    <scope>NUCLEOTIDE SEQUENCE [LARGE SCALE GENOMIC DNA]</scope>
    <source>
        <strain evidence="13 14">SRT547</strain>
    </source>
</reference>
<name>A0A5S9F485_UABAM</name>
<feature type="binding site" evidence="11">
    <location>
        <position position="170"/>
    </location>
    <ligand>
        <name>ATP</name>
        <dbReference type="ChEBI" id="CHEBI:30616"/>
    </ligand>
</feature>
<comment type="subcellular location">
    <subcellularLocation>
        <location evidence="1 11">Cytoplasm</location>
    </subcellularLocation>
</comment>
<evidence type="ECO:0000256" key="11">
    <source>
        <dbReference type="HAMAP-Rule" id="MF_01220"/>
    </source>
</evidence>
<dbReference type="FunFam" id="3.40.1160.10:FF:000001">
    <property type="entry name" value="Uridylate kinase"/>
    <property type="match status" value="1"/>
</dbReference>
<dbReference type="PIRSF" id="PIRSF005650">
    <property type="entry name" value="Uridylate_kin"/>
    <property type="match status" value="1"/>
</dbReference>
<dbReference type="InterPro" id="IPR015963">
    <property type="entry name" value="Uridylate_kinase_bac"/>
</dbReference>
<keyword evidence="9 11" id="KW-0665">Pyrimidine biosynthesis</keyword>
<evidence type="ECO:0000256" key="5">
    <source>
        <dbReference type="ARBA" id="ARBA00022679"/>
    </source>
</evidence>
<keyword evidence="8 11" id="KW-0067">ATP-binding</keyword>
<evidence type="ECO:0000256" key="7">
    <source>
        <dbReference type="ARBA" id="ARBA00022777"/>
    </source>
</evidence>
<keyword evidence="7 11" id="KW-0418">Kinase</keyword>
<dbReference type="KEGG" id="uam:UABAM_03905"/>
<feature type="binding site" evidence="11">
    <location>
        <position position="57"/>
    </location>
    <ligand>
        <name>ATP</name>
        <dbReference type="ChEBI" id="CHEBI:30616"/>
    </ligand>
</feature>
<evidence type="ECO:0000256" key="8">
    <source>
        <dbReference type="ARBA" id="ARBA00022840"/>
    </source>
</evidence>
<evidence type="ECO:0000256" key="2">
    <source>
        <dbReference type="ARBA" id="ARBA00004791"/>
    </source>
</evidence>
<evidence type="ECO:0000256" key="6">
    <source>
        <dbReference type="ARBA" id="ARBA00022741"/>
    </source>
</evidence>
<feature type="binding site" evidence="11">
    <location>
        <begin position="137"/>
        <end position="144"/>
    </location>
    <ligand>
        <name>UMP</name>
        <dbReference type="ChEBI" id="CHEBI:57865"/>
    </ligand>
</feature>
<feature type="binding site" evidence="11">
    <location>
        <position position="61"/>
    </location>
    <ligand>
        <name>ATP</name>
        <dbReference type="ChEBI" id="CHEBI:30616"/>
    </ligand>
</feature>
<evidence type="ECO:0000256" key="10">
    <source>
        <dbReference type="ARBA" id="ARBA00047767"/>
    </source>
</evidence>
<dbReference type="InterPro" id="IPR001048">
    <property type="entry name" value="Asp/Glu/Uridylate_kinase"/>
</dbReference>
<feature type="binding site" evidence="11">
    <location>
        <position position="173"/>
    </location>
    <ligand>
        <name>ATP</name>
        <dbReference type="ChEBI" id="CHEBI:30616"/>
    </ligand>
</feature>
<feature type="binding site" evidence="11">
    <location>
        <position position="164"/>
    </location>
    <ligand>
        <name>ATP</name>
        <dbReference type="ChEBI" id="CHEBI:30616"/>
    </ligand>
</feature>
<accession>A0A5S9F485</accession>
<feature type="binding site" evidence="11">
    <location>
        <position position="76"/>
    </location>
    <ligand>
        <name>UMP</name>
        <dbReference type="ChEBI" id="CHEBI:57865"/>
    </ligand>
</feature>
<proteinExistence type="inferred from homology"/>
<dbReference type="GO" id="GO:0005737">
    <property type="term" value="C:cytoplasm"/>
    <property type="evidence" value="ECO:0007669"/>
    <property type="project" value="UniProtKB-SubCell"/>
</dbReference>
<dbReference type="SUPFAM" id="SSF53633">
    <property type="entry name" value="Carbamate kinase-like"/>
    <property type="match status" value="1"/>
</dbReference>
<sequence>MEGSSSNKPYQRILLKISGESFGKNNPFEMTWIHNIAEEIKQAHLANKEIGIVVGGGNIVRGSELIKHGIKRPIGDYMGMLATVINALALQDILSDLDVEAVIMTAREIEGVGEAYHYQNCLQHLNSGKVLIFAEGTGSPYFTTDTAAALKAAEIGAEVFFKATKVDGVFDKDPVTNPEARKFESLSYEDVLLNRYRVMDSTAIAFCLDNNLPILIFNLTKKGNFLRASLGENVGTVIKGSEA</sequence>
<dbReference type="EC" id="2.7.4.22" evidence="11"/>
<evidence type="ECO:0000256" key="4">
    <source>
        <dbReference type="ARBA" id="ARBA00022490"/>
    </source>
</evidence>